<evidence type="ECO:0000313" key="1">
    <source>
        <dbReference type="EMBL" id="CAF0880816.1"/>
    </source>
</evidence>
<reference evidence="2" key="1">
    <citation type="submission" date="2021-02" db="EMBL/GenBank/DDBJ databases">
        <authorList>
            <person name="Nowell W R."/>
        </authorList>
    </citation>
    <scope>NUCLEOTIDE SEQUENCE</scope>
</reference>
<evidence type="ECO:0000313" key="3">
    <source>
        <dbReference type="EMBL" id="CAF3664453.1"/>
    </source>
</evidence>
<dbReference type="Proteomes" id="UP000681722">
    <property type="component" value="Unassembled WGS sequence"/>
</dbReference>
<gene>
    <name evidence="2" type="ORF">GPM918_LOCUS10050</name>
    <name evidence="1" type="ORF">OVA965_LOCUS8609</name>
    <name evidence="4" type="ORF">SRO942_LOCUS10051</name>
    <name evidence="3" type="ORF">TMI583_LOCUS8603</name>
</gene>
<dbReference type="Proteomes" id="UP000663829">
    <property type="component" value="Unassembled WGS sequence"/>
</dbReference>
<evidence type="ECO:0000313" key="4">
    <source>
        <dbReference type="EMBL" id="CAF3706795.1"/>
    </source>
</evidence>
<protein>
    <submittedName>
        <fullName evidence="2">Uncharacterized protein</fullName>
    </submittedName>
</protein>
<organism evidence="2 5">
    <name type="scientific">Didymodactylos carnosus</name>
    <dbReference type="NCBI Taxonomy" id="1234261"/>
    <lineage>
        <taxon>Eukaryota</taxon>
        <taxon>Metazoa</taxon>
        <taxon>Spiralia</taxon>
        <taxon>Gnathifera</taxon>
        <taxon>Rotifera</taxon>
        <taxon>Eurotatoria</taxon>
        <taxon>Bdelloidea</taxon>
        <taxon>Philodinida</taxon>
        <taxon>Philodinidae</taxon>
        <taxon>Didymodactylos</taxon>
    </lineage>
</organism>
<evidence type="ECO:0000313" key="2">
    <source>
        <dbReference type="EMBL" id="CAF0928455.1"/>
    </source>
</evidence>
<dbReference type="Proteomes" id="UP000682733">
    <property type="component" value="Unassembled WGS sequence"/>
</dbReference>
<dbReference type="EMBL" id="CAJNOQ010001936">
    <property type="protein sequence ID" value="CAF0928455.1"/>
    <property type="molecule type" value="Genomic_DNA"/>
</dbReference>
<dbReference type="EMBL" id="CAJOBC010001936">
    <property type="protein sequence ID" value="CAF3706795.1"/>
    <property type="molecule type" value="Genomic_DNA"/>
</dbReference>
<keyword evidence="5" id="KW-1185">Reference proteome</keyword>
<sequence>MTETHREADDDNVASAKHSIQNRDYVFIDDHDSYDALWNALCHYRSDLKNGSNTYHDCNRHLIIRLFDMIRSIVPSPNGSLSNNATTKSDDIQSLDDDINQLIDQKQKENIENVQQLHAEICQLKMTLLNNNTVVAGQPSPCASSTVADVNVHEEEMDAMNKESERLHHLIETQREQINELFSLVSKEGTIPSSLLNSVAETNRDLEGETINGDNFVDTPPSGLTLMQKIRAIATRKKETTTTTTTTTRNIDDFQSLGISLLN</sequence>
<proteinExistence type="predicted"/>
<comment type="caution">
    <text evidence="2">The sequence shown here is derived from an EMBL/GenBank/DDBJ whole genome shotgun (WGS) entry which is preliminary data.</text>
</comment>
<dbReference type="EMBL" id="CAJNOK010002933">
    <property type="protein sequence ID" value="CAF0880816.1"/>
    <property type="molecule type" value="Genomic_DNA"/>
</dbReference>
<dbReference type="Proteomes" id="UP000677228">
    <property type="component" value="Unassembled WGS sequence"/>
</dbReference>
<name>A0A814BF76_9BILA</name>
<dbReference type="EMBL" id="CAJOBA010002933">
    <property type="protein sequence ID" value="CAF3664453.1"/>
    <property type="molecule type" value="Genomic_DNA"/>
</dbReference>
<accession>A0A814BF76</accession>
<evidence type="ECO:0000313" key="5">
    <source>
        <dbReference type="Proteomes" id="UP000663829"/>
    </source>
</evidence>
<dbReference type="AlphaFoldDB" id="A0A814BF76"/>
<dbReference type="OrthoDB" id="10046457at2759"/>